<reference evidence="4" key="2">
    <citation type="submission" date="2020-08" db="EMBL/GenBank/DDBJ databases">
        <title>Plant Genome Project.</title>
        <authorList>
            <person name="Zhang R.-G."/>
        </authorList>
    </citation>
    <scope>NUCLEOTIDE SEQUENCE</scope>
    <source>
        <strain evidence="4">Huo1</strain>
        <tissue evidence="4">Leaf</tissue>
    </source>
</reference>
<dbReference type="PANTHER" id="PTHR22597">
    <property type="entry name" value="POLYCOMB GROUP PROTEIN"/>
    <property type="match status" value="1"/>
</dbReference>
<gene>
    <name evidence="4" type="ORF">SASPL_123635</name>
</gene>
<dbReference type="AlphaFoldDB" id="A0A8X8XLE8"/>
<proteinExistence type="predicted"/>
<name>A0A8X8XLE8_SALSN</name>
<evidence type="ECO:0000256" key="2">
    <source>
        <dbReference type="ARBA" id="ARBA00023163"/>
    </source>
</evidence>
<organism evidence="4">
    <name type="scientific">Salvia splendens</name>
    <name type="common">Scarlet sage</name>
    <dbReference type="NCBI Taxonomy" id="180675"/>
    <lineage>
        <taxon>Eukaryota</taxon>
        <taxon>Viridiplantae</taxon>
        <taxon>Streptophyta</taxon>
        <taxon>Embryophyta</taxon>
        <taxon>Tracheophyta</taxon>
        <taxon>Spermatophyta</taxon>
        <taxon>Magnoliopsida</taxon>
        <taxon>eudicotyledons</taxon>
        <taxon>Gunneridae</taxon>
        <taxon>Pentapetalae</taxon>
        <taxon>asterids</taxon>
        <taxon>lamiids</taxon>
        <taxon>Lamiales</taxon>
        <taxon>Lamiaceae</taxon>
        <taxon>Nepetoideae</taxon>
        <taxon>Mentheae</taxon>
        <taxon>Salviinae</taxon>
        <taxon>Salvia</taxon>
        <taxon>Salvia subgen. Calosphace</taxon>
        <taxon>core Calosphace</taxon>
    </lineage>
</organism>
<accession>A0A8X8XLE8</accession>
<evidence type="ECO:0000259" key="3">
    <source>
        <dbReference type="Pfam" id="PF24663"/>
    </source>
</evidence>
<dbReference type="GO" id="GO:0031490">
    <property type="term" value="F:chromatin DNA binding"/>
    <property type="evidence" value="ECO:0007669"/>
    <property type="project" value="TreeGrafter"/>
</dbReference>
<keyword evidence="2" id="KW-0804">Transcription</keyword>
<evidence type="ECO:0000313" key="5">
    <source>
        <dbReference type="Proteomes" id="UP000298416"/>
    </source>
</evidence>
<evidence type="ECO:0000256" key="1">
    <source>
        <dbReference type="ARBA" id="ARBA00023015"/>
    </source>
</evidence>
<dbReference type="Pfam" id="PF24663">
    <property type="entry name" value="DUF7651"/>
    <property type="match status" value="1"/>
</dbReference>
<keyword evidence="5" id="KW-1185">Reference proteome</keyword>
<comment type="caution">
    <text evidence="4">The sequence shown here is derived from an EMBL/GenBank/DDBJ whole genome shotgun (WGS) entry which is preliminary data.</text>
</comment>
<dbReference type="InterPro" id="IPR056068">
    <property type="entry name" value="EMF2-like_DUF7651"/>
</dbReference>
<sequence>MPGIPLVARETANCFCNCSYSGGVDHMCRQDPRAHLSPEEQIAAEESLSIYCKPVELYNILQRRAARNVNGLSECASTPLQPPQHQEVPFLVVPPFDVAPAIEMTISLPSTVNDESQIQNLLPLCIMLARPVYSPALVEDSAVYRFSRECILTKCTGDDAVYQDEAKFILPEINKLSAEVKSGSNTILFVSCAELFKEHLDAPLFPANVGGHCFMGKIPMDLLQLSWEKSMNLSSGERAEMLLTVDLHSCVLKTGCFGEDKCFSFHSTHAGAMALSQQLQVRVAAEEVGLKERSPYDSFSYNDVPSSTLPQIIRLRTGNVVFNYRYYNNKLQRTEAFACEKADIINVYTVTEDFAYPLCLVKCASFKVTEEFQTVNISVKTDTWRSETVAAGVDPKEQTFFLRSKAPRHRKMKSPRQNLKFVHPLVLDSEMPGSVIELREKTVVGCTLNFTSDQFLVFGRLSPDALNTSVIMKEL</sequence>
<protein>
    <recommendedName>
        <fullName evidence="3">DUF7651 domain-containing protein</fullName>
    </recommendedName>
</protein>
<feature type="domain" description="DUF7651" evidence="3">
    <location>
        <begin position="102"/>
        <end position="290"/>
    </location>
</feature>
<evidence type="ECO:0000313" key="4">
    <source>
        <dbReference type="EMBL" id="KAG6416211.1"/>
    </source>
</evidence>
<dbReference type="GO" id="GO:0005634">
    <property type="term" value="C:nucleus"/>
    <property type="evidence" value="ECO:0007669"/>
    <property type="project" value="TreeGrafter"/>
</dbReference>
<keyword evidence="1" id="KW-0805">Transcription regulation</keyword>
<reference evidence="4" key="1">
    <citation type="submission" date="2018-01" db="EMBL/GenBank/DDBJ databases">
        <authorList>
            <person name="Mao J.F."/>
        </authorList>
    </citation>
    <scope>NUCLEOTIDE SEQUENCE</scope>
    <source>
        <strain evidence="4">Huo1</strain>
        <tissue evidence="4">Leaf</tissue>
    </source>
</reference>
<dbReference type="Proteomes" id="UP000298416">
    <property type="component" value="Unassembled WGS sequence"/>
</dbReference>
<dbReference type="EMBL" id="PNBA02000008">
    <property type="protein sequence ID" value="KAG6416211.1"/>
    <property type="molecule type" value="Genomic_DNA"/>
</dbReference>
<dbReference type="PANTHER" id="PTHR22597:SF22">
    <property type="entry name" value="POLYCOMB GROUP PROTEIN EMBRYONIC FLOWER 2-RELATED"/>
    <property type="match status" value="1"/>
</dbReference>